<sequence>MIYSAQKTKQTILFLRVQRQMQRQNILSYDSRSSQNLIPTIPPMKIFQQMVFINTETLIRNGDIVLSTVPRNNQSFFQQQFLMNGQDMGCLLNFLKTDKTIDEQKGITSCPESHKVTQLNTESSLRLHQAAATVQKQNAQVGIAYASIMALRCVQVVQIPNVLIMKITEKKEILRSKVREKKINMHILKKTLQEKIQNVNLERLRTFQLVIAKLLRDVKIIIVNADRKVRDVMQNANATINIAKITRVQTQDKLMKKNNIHINLTHLTVSELPTALLQK</sequence>
<proteinExistence type="predicted"/>
<protein>
    <submittedName>
        <fullName evidence="1">Uncharacterized protein</fullName>
    </submittedName>
</protein>
<organism evidence="1 2">
    <name type="scientific">Stylonychia lemnae</name>
    <name type="common">Ciliate</name>
    <dbReference type="NCBI Taxonomy" id="5949"/>
    <lineage>
        <taxon>Eukaryota</taxon>
        <taxon>Sar</taxon>
        <taxon>Alveolata</taxon>
        <taxon>Ciliophora</taxon>
        <taxon>Intramacronucleata</taxon>
        <taxon>Spirotrichea</taxon>
        <taxon>Stichotrichia</taxon>
        <taxon>Sporadotrichida</taxon>
        <taxon>Oxytrichidae</taxon>
        <taxon>Stylonychinae</taxon>
        <taxon>Stylonychia</taxon>
    </lineage>
</organism>
<accession>A0A077ZVW7</accession>
<gene>
    <name evidence="1" type="primary">Contig11310.g12086</name>
    <name evidence="1" type="ORF">STYLEM_1543</name>
</gene>
<dbReference type="AlphaFoldDB" id="A0A077ZVW7"/>
<name>A0A077ZVW7_STYLE</name>
<dbReference type="InParanoid" id="A0A077ZVW7"/>
<keyword evidence="2" id="KW-1185">Reference proteome</keyword>
<evidence type="ECO:0000313" key="1">
    <source>
        <dbReference type="EMBL" id="CDW72581.1"/>
    </source>
</evidence>
<evidence type="ECO:0000313" key="2">
    <source>
        <dbReference type="Proteomes" id="UP000039865"/>
    </source>
</evidence>
<dbReference type="EMBL" id="CCKQ01001464">
    <property type="protein sequence ID" value="CDW72581.1"/>
    <property type="molecule type" value="Genomic_DNA"/>
</dbReference>
<reference evidence="1 2" key="1">
    <citation type="submission" date="2014-06" db="EMBL/GenBank/DDBJ databases">
        <authorList>
            <person name="Swart Estienne"/>
        </authorList>
    </citation>
    <scope>NUCLEOTIDE SEQUENCE [LARGE SCALE GENOMIC DNA]</scope>
    <source>
        <strain evidence="1 2">130c</strain>
    </source>
</reference>
<dbReference type="Proteomes" id="UP000039865">
    <property type="component" value="Unassembled WGS sequence"/>
</dbReference>